<dbReference type="Pfam" id="PF11779">
    <property type="entry name" value="SPT_ssu-like"/>
    <property type="match status" value="1"/>
</dbReference>
<evidence type="ECO:0000256" key="3">
    <source>
        <dbReference type="ARBA" id="ARBA00022824"/>
    </source>
</evidence>
<evidence type="ECO:0000256" key="2">
    <source>
        <dbReference type="ARBA" id="ARBA00022692"/>
    </source>
</evidence>
<feature type="transmembrane region" description="Helical" evidence="6">
    <location>
        <begin position="41"/>
        <end position="67"/>
    </location>
</feature>
<keyword evidence="2 6" id="KW-0812">Transmembrane</keyword>
<proteinExistence type="predicted"/>
<evidence type="ECO:0000256" key="6">
    <source>
        <dbReference type="SAM" id="Phobius"/>
    </source>
</evidence>
<reference evidence="7" key="1">
    <citation type="submission" date="2021-01" db="EMBL/GenBank/DDBJ databases">
        <authorList>
            <person name="Corre E."/>
            <person name="Pelletier E."/>
            <person name="Niang G."/>
            <person name="Scheremetjew M."/>
            <person name="Finn R."/>
            <person name="Kale V."/>
            <person name="Holt S."/>
            <person name="Cochrane G."/>
            <person name="Meng A."/>
            <person name="Brown T."/>
            <person name="Cohen L."/>
        </authorList>
    </citation>
    <scope>NUCLEOTIDE SEQUENCE</scope>
    <source>
        <strain evidence="7">CCMP2084</strain>
    </source>
</reference>
<protein>
    <submittedName>
        <fullName evidence="7">Uncharacterized protein</fullName>
    </submittedName>
</protein>
<keyword evidence="3" id="KW-0256">Endoplasmic reticulum</keyword>
<gene>
    <name evidence="7" type="ORF">ASEP1449_LOCUS1190</name>
</gene>
<keyword evidence="4 6" id="KW-1133">Transmembrane helix</keyword>
<dbReference type="GO" id="GO:0005789">
    <property type="term" value="C:endoplasmic reticulum membrane"/>
    <property type="evidence" value="ECO:0007669"/>
    <property type="project" value="UniProtKB-SubCell"/>
</dbReference>
<dbReference type="EMBL" id="HBHQ01001889">
    <property type="protein sequence ID" value="CAD9809367.1"/>
    <property type="molecule type" value="Transcribed_RNA"/>
</dbReference>
<evidence type="ECO:0000313" key="7">
    <source>
        <dbReference type="EMBL" id="CAD9809367.1"/>
    </source>
</evidence>
<evidence type="ECO:0000256" key="1">
    <source>
        <dbReference type="ARBA" id="ARBA00004477"/>
    </source>
</evidence>
<comment type="subcellular location">
    <subcellularLocation>
        <location evidence="1">Endoplasmic reticulum membrane</location>
        <topology evidence="1">Multi-pass membrane protein</topology>
    </subcellularLocation>
</comment>
<organism evidence="7">
    <name type="scientific">Attheya septentrionalis</name>
    <dbReference type="NCBI Taxonomy" id="420275"/>
    <lineage>
        <taxon>Eukaryota</taxon>
        <taxon>Sar</taxon>
        <taxon>Stramenopiles</taxon>
        <taxon>Ochrophyta</taxon>
        <taxon>Bacillariophyta</taxon>
        <taxon>Coscinodiscophyceae</taxon>
        <taxon>Chaetocerotophycidae</taxon>
        <taxon>Chaetocerotales</taxon>
        <taxon>Attheyaceae</taxon>
        <taxon>Attheya</taxon>
    </lineage>
</organism>
<accession>A0A7S2XIB5</accession>
<dbReference type="InterPro" id="IPR024512">
    <property type="entry name" value="Ser_palmitoyltrfase_ssu-like"/>
</dbReference>
<sequence length="120" mass="13062">MVLSKTNTDNLCCDSSSRFETLIYRYNLFTGLYMLEPHERWVFHAMVGTFSIASCLYAVVFVTGILAGWNEAAAAATAAATAALEEATRLANDMHSDAPPKLIPNAIQFLSRLIPTSKGS</sequence>
<keyword evidence="5 6" id="KW-0472">Membrane</keyword>
<dbReference type="AlphaFoldDB" id="A0A7S2XIB5"/>
<name>A0A7S2XIB5_9STRA</name>
<evidence type="ECO:0000256" key="4">
    <source>
        <dbReference type="ARBA" id="ARBA00022989"/>
    </source>
</evidence>
<evidence type="ECO:0000256" key="5">
    <source>
        <dbReference type="ARBA" id="ARBA00023136"/>
    </source>
</evidence>